<organism evidence="4 5">
    <name type="scientific">Nocardia pulmonis</name>
    <dbReference type="NCBI Taxonomy" id="2951408"/>
    <lineage>
        <taxon>Bacteria</taxon>
        <taxon>Bacillati</taxon>
        <taxon>Actinomycetota</taxon>
        <taxon>Actinomycetes</taxon>
        <taxon>Mycobacteriales</taxon>
        <taxon>Nocardiaceae</taxon>
        <taxon>Nocardia</taxon>
    </lineage>
</organism>
<evidence type="ECO:0000313" key="5">
    <source>
        <dbReference type="Proteomes" id="UP001139157"/>
    </source>
</evidence>
<dbReference type="Proteomes" id="UP001139157">
    <property type="component" value="Unassembled WGS sequence"/>
</dbReference>
<dbReference type="InterPro" id="IPR002645">
    <property type="entry name" value="STAS_dom"/>
</dbReference>
<dbReference type="InterPro" id="IPR003658">
    <property type="entry name" value="Anti-sigma_ant"/>
</dbReference>
<dbReference type="AlphaFoldDB" id="A0A9X2J1P9"/>
<dbReference type="PANTHER" id="PTHR33495:SF2">
    <property type="entry name" value="ANTI-SIGMA FACTOR ANTAGONIST TM_1081-RELATED"/>
    <property type="match status" value="1"/>
</dbReference>
<evidence type="ECO:0000313" key="4">
    <source>
        <dbReference type="EMBL" id="MCM6777236.1"/>
    </source>
</evidence>
<gene>
    <name evidence="4" type="ORF">NDR86_27485</name>
</gene>
<feature type="domain" description="STAS" evidence="3">
    <location>
        <begin position="17"/>
        <end position="120"/>
    </location>
</feature>
<dbReference type="RefSeq" id="WP_251916101.1">
    <property type="nucleotide sequence ID" value="NZ_JAMRXG010000013.1"/>
</dbReference>
<dbReference type="Pfam" id="PF01740">
    <property type="entry name" value="STAS"/>
    <property type="match status" value="1"/>
</dbReference>
<reference evidence="4" key="1">
    <citation type="submission" date="2022-06" db="EMBL/GenBank/DDBJ databases">
        <title>Novel species in genus nocardia.</title>
        <authorList>
            <person name="Li F."/>
        </authorList>
    </citation>
    <scope>NUCLEOTIDE SEQUENCE</scope>
    <source>
        <strain evidence="4">CDC141</strain>
    </source>
</reference>
<name>A0A9X2J1P9_9NOCA</name>
<sequence length="120" mass="12414">MHGMQGGQDGGGVDYLLTATVAREGEVVTVTVVGEVDLASAPRLRTALDEALADSADVMVLDLSGVGFFGSIGLAVLIDTVHAAAPRPVRVIPSGQVRRALEQTGLDHMLTLCPDPKTAH</sequence>
<dbReference type="InterPro" id="IPR036513">
    <property type="entry name" value="STAS_dom_sf"/>
</dbReference>
<dbReference type="GO" id="GO:0043856">
    <property type="term" value="F:anti-sigma factor antagonist activity"/>
    <property type="evidence" value="ECO:0007669"/>
    <property type="project" value="InterPro"/>
</dbReference>
<evidence type="ECO:0000259" key="3">
    <source>
        <dbReference type="PROSITE" id="PS50801"/>
    </source>
</evidence>
<keyword evidence="5" id="KW-1185">Reference proteome</keyword>
<dbReference type="NCBIfam" id="TIGR00377">
    <property type="entry name" value="ant_ant_sig"/>
    <property type="match status" value="1"/>
</dbReference>
<dbReference type="Gene3D" id="3.30.750.24">
    <property type="entry name" value="STAS domain"/>
    <property type="match status" value="1"/>
</dbReference>
<dbReference type="PANTHER" id="PTHR33495">
    <property type="entry name" value="ANTI-SIGMA FACTOR ANTAGONIST TM_1081-RELATED-RELATED"/>
    <property type="match status" value="1"/>
</dbReference>
<accession>A0A9X2J1P9</accession>
<dbReference type="EMBL" id="JAMRXG010000013">
    <property type="protein sequence ID" value="MCM6777236.1"/>
    <property type="molecule type" value="Genomic_DNA"/>
</dbReference>
<comment type="caution">
    <text evidence="4">The sequence shown here is derived from an EMBL/GenBank/DDBJ whole genome shotgun (WGS) entry which is preliminary data.</text>
</comment>
<dbReference type="PROSITE" id="PS50801">
    <property type="entry name" value="STAS"/>
    <property type="match status" value="1"/>
</dbReference>
<comment type="similarity">
    <text evidence="1 2">Belongs to the anti-sigma-factor antagonist family.</text>
</comment>
<evidence type="ECO:0000256" key="2">
    <source>
        <dbReference type="RuleBase" id="RU003749"/>
    </source>
</evidence>
<evidence type="ECO:0000256" key="1">
    <source>
        <dbReference type="ARBA" id="ARBA00009013"/>
    </source>
</evidence>
<dbReference type="CDD" id="cd07043">
    <property type="entry name" value="STAS_anti-anti-sigma_factors"/>
    <property type="match status" value="1"/>
</dbReference>
<dbReference type="SUPFAM" id="SSF52091">
    <property type="entry name" value="SpoIIaa-like"/>
    <property type="match status" value="1"/>
</dbReference>
<protein>
    <recommendedName>
        <fullName evidence="2">Anti-sigma factor antagonist</fullName>
    </recommendedName>
</protein>
<proteinExistence type="inferred from homology"/>